<dbReference type="InterPro" id="IPR019910">
    <property type="entry name" value="Lucif-like_OxRdtase_MSMEG_4879"/>
</dbReference>
<dbReference type="RefSeq" id="WP_345604488.1">
    <property type="nucleotide sequence ID" value="NZ_BAABJO010000006.1"/>
</dbReference>
<keyword evidence="3" id="KW-1185">Reference proteome</keyword>
<evidence type="ECO:0000259" key="1">
    <source>
        <dbReference type="Pfam" id="PF00296"/>
    </source>
</evidence>
<organism evidence="2 3">
    <name type="scientific">Pseudonocardia adelaidensis</name>
    <dbReference type="NCBI Taxonomy" id="648754"/>
    <lineage>
        <taxon>Bacteria</taxon>
        <taxon>Bacillati</taxon>
        <taxon>Actinomycetota</taxon>
        <taxon>Actinomycetes</taxon>
        <taxon>Pseudonocardiales</taxon>
        <taxon>Pseudonocardiaceae</taxon>
        <taxon>Pseudonocardia</taxon>
    </lineage>
</organism>
<dbReference type="Pfam" id="PF00296">
    <property type="entry name" value="Bac_luciferase"/>
    <property type="match status" value="1"/>
</dbReference>
<gene>
    <name evidence="2" type="ORF">GCM10023320_18820</name>
</gene>
<accession>A0ABP9NFH9</accession>
<dbReference type="InterPro" id="IPR011251">
    <property type="entry name" value="Luciferase-like_dom"/>
</dbReference>
<dbReference type="Proteomes" id="UP001500804">
    <property type="component" value="Unassembled WGS sequence"/>
</dbReference>
<dbReference type="EMBL" id="BAABJO010000006">
    <property type="protein sequence ID" value="GAA5117074.1"/>
    <property type="molecule type" value="Genomic_DNA"/>
</dbReference>
<dbReference type="SUPFAM" id="SSF51679">
    <property type="entry name" value="Bacterial luciferase-like"/>
    <property type="match status" value="1"/>
</dbReference>
<proteinExistence type="predicted"/>
<name>A0ABP9NFH9_9PSEU</name>
<protein>
    <submittedName>
        <fullName evidence="2">TIGR03564 family F420-dependent LLM class oxidoreductase</fullName>
    </submittedName>
</protein>
<dbReference type="InterPro" id="IPR036661">
    <property type="entry name" value="Luciferase-like_sf"/>
</dbReference>
<dbReference type="NCBIfam" id="TIGR03564">
    <property type="entry name" value="F420_MSMEG_4879"/>
    <property type="match status" value="1"/>
</dbReference>
<feature type="domain" description="Luciferase-like" evidence="1">
    <location>
        <begin position="4"/>
        <end position="289"/>
    </location>
</feature>
<evidence type="ECO:0000313" key="3">
    <source>
        <dbReference type="Proteomes" id="UP001500804"/>
    </source>
</evidence>
<sequence>MQIGMWIDDEKPLPAVVDAVVDAERRGFARAWLGQRLGWDPLTAIAAVGDRAPRIGLGTAVVVTWSRHPLTLAAEALTAQAAVQGRLTLGIGPSHEPIVEGRYGLRWHRPGRHVEEHVDVLRPALRGEAVEVRGETVTAVGGLTAPGAPAPPLLLAAHGPRLLRLAGEKADGVITTWTDVRGVAEHVVPAVRAAAAGRSSHEPQVVVGVIATLTGDPDAARAHVAGAFGMAGDLPSYRRSLDQAGLAGPEDTILAGNEAQLEKAVRRFADAGATELQLCPVGPPAERARTVEFFGELASATA</sequence>
<reference evidence="3" key="1">
    <citation type="journal article" date="2019" name="Int. J. Syst. Evol. Microbiol.">
        <title>The Global Catalogue of Microorganisms (GCM) 10K type strain sequencing project: providing services to taxonomists for standard genome sequencing and annotation.</title>
        <authorList>
            <consortium name="The Broad Institute Genomics Platform"/>
            <consortium name="The Broad Institute Genome Sequencing Center for Infectious Disease"/>
            <person name="Wu L."/>
            <person name="Ma J."/>
        </authorList>
    </citation>
    <scope>NUCLEOTIDE SEQUENCE [LARGE SCALE GENOMIC DNA]</scope>
    <source>
        <strain evidence="3">JCM 18302</strain>
    </source>
</reference>
<dbReference type="PANTHER" id="PTHR43244:SF2">
    <property type="entry name" value="CONSERVED HYPOTHETICAL ALANINE AND PROLINE-RICH PROTEIN"/>
    <property type="match status" value="1"/>
</dbReference>
<comment type="caution">
    <text evidence="2">The sequence shown here is derived from an EMBL/GenBank/DDBJ whole genome shotgun (WGS) entry which is preliminary data.</text>
</comment>
<dbReference type="PANTHER" id="PTHR43244">
    <property type="match status" value="1"/>
</dbReference>
<dbReference type="InterPro" id="IPR050564">
    <property type="entry name" value="F420-G6PD/mer"/>
</dbReference>
<evidence type="ECO:0000313" key="2">
    <source>
        <dbReference type="EMBL" id="GAA5117074.1"/>
    </source>
</evidence>
<dbReference type="Gene3D" id="3.20.20.30">
    <property type="entry name" value="Luciferase-like domain"/>
    <property type="match status" value="1"/>
</dbReference>